<sequence length="519" mass="56453">MLVIVLWARHLTSLQGLLMVGSAILVLPIGAGLFPTRGGDLLCAAIAAAVFAGGMTNSAIETWLAQGPFSPTAVTCVWSAFVLWLCSDRVIAGARSLDFNAWRRLLAWTVAGGFGLYMIVLPAISIAFAPEPMSSSRALEDPTMGELIRLHITESFFAVFFFTLGATIGSFLNVVAYRMPRGESVVLRSSRCPRCTTAIQPRDNIPVLGWLLLNGRCRACQVPISAQYPIVEFIAGAVFLALYLAELISGGRNLPVRDPNFYAGVVWILMYTKWDLVGLYAYHCFQFATLGAWTLIEFDRQAIPLRSIATALIFAVVPPLLLPFLQPMPAILGQSDATARTLVDALVTTGAGVVAGLLAGWLLSAVVQDPSRRSRGVMAAMSLAGVMLGWQAVLVIVLGTLILESSLDWLVSERVRTRWPLIGSLFVSAFVHQLTWRWSADLLWLWREGARSTPRSAVTAGVIVAAIAFGVFYRRRQIAHPAAEAMYAHNTRNEVVETTFNESVGAECPTPHESSVSER</sequence>
<dbReference type="PANTHER" id="PTHR30487">
    <property type="entry name" value="TYPE 4 PREPILIN-LIKE PROTEINS LEADER PEPTIDE-PROCESSING ENZYME"/>
    <property type="match status" value="1"/>
</dbReference>
<dbReference type="GO" id="GO:0005886">
    <property type="term" value="C:plasma membrane"/>
    <property type="evidence" value="ECO:0007669"/>
    <property type="project" value="TreeGrafter"/>
</dbReference>
<feature type="transmembrane region" description="Helical" evidence="1">
    <location>
        <begin position="345"/>
        <end position="367"/>
    </location>
</feature>
<reference evidence="3 4" key="1">
    <citation type="submission" date="2019-02" db="EMBL/GenBank/DDBJ databases">
        <title>Deep-cultivation of Planctomycetes and their phenomic and genomic characterization uncovers novel biology.</title>
        <authorList>
            <person name="Wiegand S."/>
            <person name="Jogler M."/>
            <person name="Boedeker C."/>
            <person name="Pinto D."/>
            <person name="Vollmers J."/>
            <person name="Rivas-Marin E."/>
            <person name="Kohn T."/>
            <person name="Peeters S.H."/>
            <person name="Heuer A."/>
            <person name="Rast P."/>
            <person name="Oberbeckmann S."/>
            <person name="Bunk B."/>
            <person name="Jeske O."/>
            <person name="Meyerdierks A."/>
            <person name="Storesund J.E."/>
            <person name="Kallscheuer N."/>
            <person name="Luecker S."/>
            <person name="Lage O.M."/>
            <person name="Pohl T."/>
            <person name="Merkel B.J."/>
            <person name="Hornburger P."/>
            <person name="Mueller R.-W."/>
            <person name="Bruemmer F."/>
            <person name="Labrenz M."/>
            <person name="Spormann A.M."/>
            <person name="Op den Camp H."/>
            <person name="Overmann J."/>
            <person name="Amann R."/>
            <person name="Jetten M.S.M."/>
            <person name="Mascher T."/>
            <person name="Medema M.H."/>
            <person name="Devos D.P."/>
            <person name="Kaster A.-K."/>
            <person name="Ovreas L."/>
            <person name="Rohde M."/>
            <person name="Galperin M.Y."/>
            <person name="Jogler C."/>
        </authorList>
    </citation>
    <scope>NUCLEOTIDE SEQUENCE [LARGE SCALE GENOMIC DNA]</scope>
    <source>
        <strain evidence="3 4">Pan44</strain>
    </source>
</reference>
<feature type="transmembrane region" description="Helical" evidence="1">
    <location>
        <begin position="41"/>
        <end position="60"/>
    </location>
</feature>
<keyword evidence="4" id="KW-1185">Reference proteome</keyword>
<dbReference type="InParanoid" id="A0A517SKB8"/>
<feature type="transmembrane region" description="Helical" evidence="1">
    <location>
        <begin position="308"/>
        <end position="325"/>
    </location>
</feature>
<evidence type="ECO:0000256" key="1">
    <source>
        <dbReference type="SAM" id="Phobius"/>
    </source>
</evidence>
<evidence type="ECO:0000313" key="4">
    <source>
        <dbReference type="Proteomes" id="UP000315700"/>
    </source>
</evidence>
<proteinExistence type="predicted"/>
<dbReference type="EMBL" id="CP036271">
    <property type="protein sequence ID" value="QDT56570.1"/>
    <property type="molecule type" value="Genomic_DNA"/>
</dbReference>
<dbReference type="Proteomes" id="UP000315700">
    <property type="component" value="Chromosome"/>
</dbReference>
<protein>
    <submittedName>
        <fullName evidence="3">Leader peptidase PppA</fullName>
    </submittedName>
</protein>
<dbReference type="AlphaFoldDB" id="A0A517SKB8"/>
<keyword evidence="1" id="KW-0472">Membrane</keyword>
<dbReference type="KEGG" id="ccos:Pan44_46260"/>
<dbReference type="GO" id="GO:0004190">
    <property type="term" value="F:aspartic-type endopeptidase activity"/>
    <property type="evidence" value="ECO:0007669"/>
    <property type="project" value="TreeGrafter"/>
</dbReference>
<evidence type="ECO:0000313" key="3">
    <source>
        <dbReference type="EMBL" id="QDT56570.1"/>
    </source>
</evidence>
<evidence type="ECO:0000259" key="2">
    <source>
        <dbReference type="Pfam" id="PF06750"/>
    </source>
</evidence>
<feature type="transmembrane region" description="Helical" evidence="1">
    <location>
        <begin position="105"/>
        <end position="129"/>
    </location>
</feature>
<feature type="domain" description="Prepilin peptidase A24 N-terminal" evidence="2">
    <location>
        <begin position="164"/>
        <end position="244"/>
    </location>
</feature>
<dbReference type="PANTHER" id="PTHR30487:SF0">
    <property type="entry name" value="PREPILIN LEADER PEPTIDASE_N-METHYLTRANSFERASE-RELATED"/>
    <property type="match status" value="1"/>
</dbReference>
<feature type="transmembrane region" description="Helical" evidence="1">
    <location>
        <begin position="226"/>
        <end position="245"/>
    </location>
</feature>
<gene>
    <name evidence="3" type="primary">pppA_2</name>
    <name evidence="3" type="ORF">Pan44_46260</name>
</gene>
<feature type="transmembrane region" description="Helical" evidence="1">
    <location>
        <begin position="457"/>
        <end position="473"/>
    </location>
</feature>
<feature type="transmembrane region" description="Helical" evidence="1">
    <location>
        <begin position="379"/>
        <end position="403"/>
    </location>
</feature>
<keyword evidence="1" id="KW-1133">Transmembrane helix</keyword>
<accession>A0A517SKB8</accession>
<feature type="transmembrane region" description="Helical" evidence="1">
    <location>
        <begin position="12"/>
        <end position="34"/>
    </location>
</feature>
<dbReference type="GO" id="GO:0006465">
    <property type="term" value="P:signal peptide processing"/>
    <property type="evidence" value="ECO:0007669"/>
    <property type="project" value="TreeGrafter"/>
</dbReference>
<dbReference type="InterPro" id="IPR050882">
    <property type="entry name" value="Prepilin_peptidase/N-MTase"/>
</dbReference>
<feature type="transmembrane region" description="Helical" evidence="1">
    <location>
        <begin position="66"/>
        <end position="85"/>
    </location>
</feature>
<name>A0A517SKB8_9PLAN</name>
<organism evidence="3 4">
    <name type="scientific">Caulifigura coniformis</name>
    <dbReference type="NCBI Taxonomy" id="2527983"/>
    <lineage>
        <taxon>Bacteria</taxon>
        <taxon>Pseudomonadati</taxon>
        <taxon>Planctomycetota</taxon>
        <taxon>Planctomycetia</taxon>
        <taxon>Planctomycetales</taxon>
        <taxon>Planctomycetaceae</taxon>
        <taxon>Caulifigura</taxon>
    </lineage>
</organism>
<keyword evidence="1" id="KW-0812">Transmembrane</keyword>
<feature type="transmembrane region" description="Helical" evidence="1">
    <location>
        <begin position="156"/>
        <end position="177"/>
    </location>
</feature>
<dbReference type="Pfam" id="PF06750">
    <property type="entry name" value="A24_N_bact"/>
    <property type="match status" value="1"/>
</dbReference>
<dbReference type="InterPro" id="IPR010627">
    <property type="entry name" value="Prepilin_pept_A24_N"/>
</dbReference>